<dbReference type="VEuPathDB" id="FungiDB:AMAG_02966"/>
<feature type="coiled-coil region" evidence="1">
    <location>
        <begin position="542"/>
        <end position="639"/>
    </location>
</feature>
<dbReference type="Proteomes" id="UP000054350">
    <property type="component" value="Unassembled WGS sequence"/>
</dbReference>
<gene>
    <name evidence="4" type="ORF">AMAG_02966</name>
</gene>
<feature type="region of interest" description="Disordered" evidence="2">
    <location>
        <begin position="427"/>
        <end position="522"/>
    </location>
</feature>
<feature type="compositionally biased region" description="Low complexity" evidence="2">
    <location>
        <begin position="22"/>
        <end position="53"/>
    </location>
</feature>
<protein>
    <submittedName>
        <fullName evidence="4">Uncharacterized protein</fullName>
    </submittedName>
</protein>
<sequence length="1130" mass="117963">MAPPTSPPHTPPRAHHPPTALPLPHHAAMPAASPTATATAAAGAGASAPVLATPPRSSAAPLPHMYPQRPRAPHRAGPTPSSLTSPSRAGASGHGGSDDDLRAVAAVAKADAAECRTLRDFLVHLLAHRGTMSVADFFQELINHQTLYGITLLDDDALDIYLDIAQANDLLEDVLNARQLLEIMDLMQHAYKLHQSHSQSSLLLDLSFRSNKSTLSTDSNDDTADFSGDRVILGDHTDDALGGDDDDDCHLGLHFNLDQLLGDDNMARDPQQQQQHDGTDTDADAPLQRPPSRSVSPRGVRKASRPASLISTTSTLSHGSSSGRATIVPTSPTSVGGSSESFPPSDTPTPVPSVVDHDDDWATQPIHTDAEQADDMPATKGPSPSRIPRPTVPTALRSATAPGALFPTQLPTPRASPFMATAATAITADPTTTPRRSTHAIPPPATPTGPSFFDEDGVGLDHDDPLRTPRRRPTHRRRHSDADKTAAAASRSASAAPATPLTDSAPPTTPGTPSRRAQVRRSAYASFPAAPHDDAADRDAYVLECEQKIVDLRHQLTQLRDELATSKRQAQELHQHEAHIVRQMEDLQGKLYALQAALEVAQGKAQRATARLAHEKLVAASLRAELASVAAQLADAKRSLEDRDRDWMVAQQQVDQYRDAFERAAAAAATPVGTDTPLSVELENADGRAAADSAGALTLGVELLSALVAAVPPESAPPSVAGSGAEPPAVSRAASEPVPVPVAVVGAPDFSPTDWVLTYERLLANFERLSAEHAVVQEKLAKALALGAKFGEESLGDAPVDAIEECASNAGGFGTGDEPQVEDVAEALSVAVEPPSTMDPTPVAPKPPRVATASFGVQAALALPTRAVAVTASRGVQAAVAPSPRTAVAVQSDPIRVEHVGTDPASPAVDDVTTHQDAVMARSVAAVQVIDLAPVPAVSLPANPPIDLQRTITSTVNVQPTIATTADAAIQTHFEPVVEDLDLTPAATPIPSRTSSPAPAPARTSAPGKRVILAYHSYTDPPKSARALSLPPWWMWLVSLAVAIATVLVAGRLFATSPVARPIRSTGPVVCQWPAPQAAREAGWVSDVAMPATAAGDEASAGGASTAYCVPQPVVVDADNGDAGAVPWPF</sequence>
<organism evidence="4 5">
    <name type="scientific">Allomyces macrogynus (strain ATCC 38327)</name>
    <name type="common">Allomyces javanicus var. macrogynus</name>
    <dbReference type="NCBI Taxonomy" id="578462"/>
    <lineage>
        <taxon>Eukaryota</taxon>
        <taxon>Fungi</taxon>
        <taxon>Fungi incertae sedis</taxon>
        <taxon>Blastocladiomycota</taxon>
        <taxon>Blastocladiomycetes</taxon>
        <taxon>Blastocladiales</taxon>
        <taxon>Blastocladiaceae</taxon>
        <taxon>Allomyces</taxon>
    </lineage>
</organism>
<evidence type="ECO:0000313" key="5">
    <source>
        <dbReference type="Proteomes" id="UP000054350"/>
    </source>
</evidence>
<reference evidence="4 5" key="1">
    <citation type="submission" date="2009-11" db="EMBL/GenBank/DDBJ databases">
        <title>Annotation of Allomyces macrogynus ATCC 38327.</title>
        <authorList>
            <consortium name="The Broad Institute Genome Sequencing Platform"/>
            <person name="Russ C."/>
            <person name="Cuomo C."/>
            <person name="Burger G."/>
            <person name="Gray M.W."/>
            <person name="Holland P.W.H."/>
            <person name="King N."/>
            <person name="Lang F.B.F."/>
            <person name="Roger A.J."/>
            <person name="Ruiz-Trillo I."/>
            <person name="Young S.K."/>
            <person name="Zeng Q."/>
            <person name="Gargeya S."/>
            <person name="Fitzgerald M."/>
            <person name="Haas B."/>
            <person name="Abouelleil A."/>
            <person name="Alvarado L."/>
            <person name="Arachchi H.M."/>
            <person name="Berlin A."/>
            <person name="Chapman S.B."/>
            <person name="Gearin G."/>
            <person name="Goldberg J."/>
            <person name="Griggs A."/>
            <person name="Gujja S."/>
            <person name="Hansen M."/>
            <person name="Heiman D."/>
            <person name="Howarth C."/>
            <person name="Larimer J."/>
            <person name="Lui A."/>
            <person name="MacDonald P.J.P."/>
            <person name="McCowen C."/>
            <person name="Montmayeur A."/>
            <person name="Murphy C."/>
            <person name="Neiman D."/>
            <person name="Pearson M."/>
            <person name="Priest M."/>
            <person name="Roberts A."/>
            <person name="Saif S."/>
            <person name="Shea T."/>
            <person name="Sisk P."/>
            <person name="Stolte C."/>
            <person name="Sykes S."/>
            <person name="Wortman J."/>
            <person name="Nusbaum C."/>
            <person name="Birren B."/>
        </authorList>
    </citation>
    <scope>NUCLEOTIDE SEQUENCE [LARGE SCALE GENOMIC DNA]</scope>
    <source>
        <strain evidence="4 5">ATCC 38327</strain>
    </source>
</reference>
<feature type="compositionally biased region" description="Polar residues" evidence="2">
    <location>
        <begin position="328"/>
        <end position="342"/>
    </location>
</feature>
<evidence type="ECO:0000256" key="3">
    <source>
        <dbReference type="SAM" id="Phobius"/>
    </source>
</evidence>
<accession>A0A0L0S4A6</accession>
<keyword evidence="3" id="KW-0812">Transmembrane</keyword>
<keyword evidence="3" id="KW-0472">Membrane</keyword>
<reference evidence="5" key="2">
    <citation type="submission" date="2009-11" db="EMBL/GenBank/DDBJ databases">
        <title>The Genome Sequence of Allomyces macrogynus strain ATCC 38327.</title>
        <authorList>
            <consortium name="The Broad Institute Genome Sequencing Platform"/>
            <person name="Russ C."/>
            <person name="Cuomo C."/>
            <person name="Shea T."/>
            <person name="Young S.K."/>
            <person name="Zeng Q."/>
            <person name="Koehrsen M."/>
            <person name="Haas B."/>
            <person name="Borodovsky M."/>
            <person name="Guigo R."/>
            <person name="Alvarado L."/>
            <person name="Berlin A."/>
            <person name="Borenstein D."/>
            <person name="Chen Z."/>
            <person name="Engels R."/>
            <person name="Freedman E."/>
            <person name="Gellesch M."/>
            <person name="Goldberg J."/>
            <person name="Griggs A."/>
            <person name="Gujja S."/>
            <person name="Heiman D."/>
            <person name="Hepburn T."/>
            <person name="Howarth C."/>
            <person name="Jen D."/>
            <person name="Larson L."/>
            <person name="Lewis B."/>
            <person name="Mehta T."/>
            <person name="Park D."/>
            <person name="Pearson M."/>
            <person name="Roberts A."/>
            <person name="Saif S."/>
            <person name="Shenoy N."/>
            <person name="Sisk P."/>
            <person name="Stolte C."/>
            <person name="Sykes S."/>
            <person name="Walk T."/>
            <person name="White J."/>
            <person name="Yandava C."/>
            <person name="Burger G."/>
            <person name="Gray M.W."/>
            <person name="Holland P.W.H."/>
            <person name="King N."/>
            <person name="Lang F.B.F."/>
            <person name="Roger A.J."/>
            <person name="Ruiz-Trillo I."/>
            <person name="Lander E."/>
            <person name="Nusbaum C."/>
        </authorList>
    </citation>
    <scope>NUCLEOTIDE SEQUENCE [LARGE SCALE GENOMIC DNA]</scope>
    <source>
        <strain evidence="5">ATCC 38327</strain>
    </source>
</reference>
<feature type="compositionally biased region" description="Pro residues" evidence="2">
    <location>
        <begin position="1"/>
        <end position="11"/>
    </location>
</feature>
<feature type="region of interest" description="Disordered" evidence="2">
    <location>
        <begin position="985"/>
        <end position="1005"/>
    </location>
</feature>
<evidence type="ECO:0000313" key="4">
    <source>
        <dbReference type="EMBL" id="KNE57231.1"/>
    </source>
</evidence>
<proteinExistence type="predicted"/>
<feature type="compositionally biased region" description="Low complexity" evidence="2">
    <location>
        <begin position="485"/>
        <end position="506"/>
    </location>
</feature>
<dbReference type="OrthoDB" id="5592230at2759"/>
<dbReference type="AlphaFoldDB" id="A0A0L0S4A6"/>
<keyword evidence="1" id="KW-0175">Coiled coil</keyword>
<name>A0A0L0S4A6_ALLM3</name>
<evidence type="ECO:0000256" key="2">
    <source>
        <dbReference type="SAM" id="MobiDB-lite"/>
    </source>
</evidence>
<feature type="non-terminal residue" evidence="4">
    <location>
        <position position="1"/>
    </location>
</feature>
<feature type="compositionally biased region" description="Low complexity" evidence="2">
    <location>
        <begin position="308"/>
        <end position="323"/>
    </location>
</feature>
<feature type="region of interest" description="Disordered" evidence="2">
    <location>
        <begin position="1"/>
        <end position="97"/>
    </location>
</feature>
<dbReference type="Gene3D" id="1.10.287.1490">
    <property type="match status" value="1"/>
</dbReference>
<keyword evidence="3" id="KW-1133">Transmembrane helix</keyword>
<evidence type="ECO:0000256" key="1">
    <source>
        <dbReference type="SAM" id="Coils"/>
    </source>
</evidence>
<keyword evidence="5" id="KW-1185">Reference proteome</keyword>
<feature type="region of interest" description="Disordered" evidence="2">
    <location>
        <begin position="263"/>
        <end position="393"/>
    </location>
</feature>
<dbReference type="EMBL" id="GG745331">
    <property type="protein sequence ID" value="KNE57231.1"/>
    <property type="molecule type" value="Genomic_DNA"/>
</dbReference>
<feature type="transmembrane region" description="Helical" evidence="3">
    <location>
        <begin position="1033"/>
        <end position="1055"/>
    </location>
</feature>
<feature type="compositionally biased region" description="Basic residues" evidence="2">
    <location>
        <begin position="468"/>
        <end position="479"/>
    </location>
</feature>